<dbReference type="WBParaSite" id="L893_g10240.t1">
    <property type="protein sequence ID" value="L893_g10240.t1"/>
    <property type="gene ID" value="L893_g10240"/>
</dbReference>
<dbReference type="Proteomes" id="UP000095287">
    <property type="component" value="Unplaced"/>
</dbReference>
<dbReference type="GO" id="GO:0016540">
    <property type="term" value="P:protein autoprocessing"/>
    <property type="evidence" value="ECO:0007669"/>
    <property type="project" value="InterPro"/>
</dbReference>
<evidence type="ECO:0000259" key="2">
    <source>
        <dbReference type="Pfam" id="PF01079"/>
    </source>
</evidence>
<feature type="domain" description="Hedgehog protein Hint" evidence="2">
    <location>
        <begin position="1"/>
        <end position="52"/>
    </location>
</feature>
<dbReference type="InterPro" id="IPR001767">
    <property type="entry name" value="Hedgehog_Hint"/>
</dbReference>
<dbReference type="AlphaFoldDB" id="A0A1I7XW94"/>
<dbReference type="InterPro" id="IPR052140">
    <property type="entry name" value="Dev_Signal_Hedgehog-like"/>
</dbReference>
<keyword evidence="1" id="KW-0217">Developmental protein</keyword>
<sequence length="78" mass="8609">MTSNGDIVVNDILASCHNVLHSHSMQKSFFNMVETFTSLKNWIFGTESSSADVLDLPTGISVLVDMMDLVLPKNIHTL</sequence>
<organism evidence="3 4">
    <name type="scientific">Steinernema glaseri</name>
    <dbReference type="NCBI Taxonomy" id="37863"/>
    <lineage>
        <taxon>Eukaryota</taxon>
        <taxon>Metazoa</taxon>
        <taxon>Ecdysozoa</taxon>
        <taxon>Nematoda</taxon>
        <taxon>Chromadorea</taxon>
        <taxon>Rhabditida</taxon>
        <taxon>Tylenchina</taxon>
        <taxon>Panagrolaimomorpha</taxon>
        <taxon>Strongyloidoidea</taxon>
        <taxon>Steinernematidae</taxon>
        <taxon>Steinernema</taxon>
    </lineage>
</organism>
<keyword evidence="3" id="KW-1185">Reference proteome</keyword>
<proteinExistence type="predicted"/>
<evidence type="ECO:0000313" key="4">
    <source>
        <dbReference type="WBParaSite" id="L893_g10240.t1"/>
    </source>
</evidence>
<dbReference type="PANTHER" id="PTHR46706">
    <property type="entry name" value="PROTEIN QUA-1-RELATED"/>
    <property type="match status" value="1"/>
</dbReference>
<name>A0A1I7XW94_9BILA</name>
<dbReference type="Pfam" id="PF01079">
    <property type="entry name" value="Hint"/>
    <property type="match status" value="1"/>
</dbReference>
<evidence type="ECO:0000313" key="3">
    <source>
        <dbReference type="Proteomes" id="UP000095287"/>
    </source>
</evidence>
<accession>A0A1I7XW94</accession>
<reference evidence="4" key="1">
    <citation type="submission" date="2016-11" db="UniProtKB">
        <authorList>
            <consortium name="WormBaseParasite"/>
        </authorList>
    </citation>
    <scope>IDENTIFICATION</scope>
</reference>
<protein>
    <submittedName>
        <fullName evidence="4">Hint domain-containing protein</fullName>
    </submittedName>
</protein>
<evidence type="ECO:0000256" key="1">
    <source>
        <dbReference type="ARBA" id="ARBA00022473"/>
    </source>
</evidence>
<dbReference type="PANTHER" id="PTHR46706:SF12">
    <property type="entry name" value="PROTEIN QUA-1-RELATED"/>
    <property type="match status" value="1"/>
</dbReference>